<sequence length="147" mass="15766">MTALKTLGLATTLIAALAVSPAFADSHSGNTAKALAGVEFVPIGDLPIELAVLWGNPQEGESAVLLKFPPNFPGGMHTHTYAYHAVVVSGASKHWTEGESEADARLQLPGDYWYQIGGQVHQDSFPTDAETILYLQFEGPMDTHFVE</sequence>
<dbReference type="RefSeq" id="WP_263390263.1">
    <property type="nucleotide sequence ID" value="NZ_JAOVQN010000036.1"/>
</dbReference>
<protein>
    <submittedName>
        <fullName evidence="3">DUF4437 domain-containing protein</fullName>
    </submittedName>
</protein>
<organism evidence="3 4">
    <name type="scientific">Ruegeria marisflavi</name>
    <dbReference type="NCBI Taxonomy" id="2984152"/>
    <lineage>
        <taxon>Bacteria</taxon>
        <taxon>Pseudomonadati</taxon>
        <taxon>Pseudomonadota</taxon>
        <taxon>Alphaproteobacteria</taxon>
        <taxon>Rhodobacterales</taxon>
        <taxon>Roseobacteraceae</taxon>
        <taxon>Ruegeria</taxon>
    </lineage>
</organism>
<feature type="chain" id="PRO_5046663631" evidence="1">
    <location>
        <begin position="25"/>
        <end position="147"/>
    </location>
</feature>
<keyword evidence="1" id="KW-0732">Signal</keyword>
<evidence type="ECO:0000259" key="2">
    <source>
        <dbReference type="Pfam" id="PF12973"/>
    </source>
</evidence>
<evidence type="ECO:0000256" key="1">
    <source>
        <dbReference type="SAM" id="SignalP"/>
    </source>
</evidence>
<dbReference type="Proteomes" id="UP001321014">
    <property type="component" value="Unassembled WGS sequence"/>
</dbReference>
<evidence type="ECO:0000313" key="3">
    <source>
        <dbReference type="EMBL" id="MCU9840391.1"/>
    </source>
</evidence>
<feature type="domain" description="ChrR-like cupin" evidence="2">
    <location>
        <begin position="36"/>
        <end position="133"/>
    </location>
</feature>
<gene>
    <name evidence="3" type="ORF">OEZ49_21790</name>
</gene>
<comment type="caution">
    <text evidence="3">The sequence shown here is derived from an EMBL/GenBank/DDBJ whole genome shotgun (WGS) entry which is preliminary data.</text>
</comment>
<name>A0ABT2WWX3_9RHOB</name>
<dbReference type="Pfam" id="PF12973">
    <property type="entry name" value="Cupin_7"/>
    <property type="match status" value="1"/>
</dbReference>
<dbReference type="EMBL" id="JAOVQN010000036">
    <property type="protein sequence ID" value="MCU9840391.1"/>
    <property type="molecule type" value="Genomic_DNA"/>
</dbReference>
<accession>A0ABT2WWX3</accession>
<evidence type="ECO:0000313" key="4">
    <source>
        <dbReference type="Proteomes" id="UP001321014"/>
    </source>
</evidence>
<dbReference type="SUPFAM" id="SSF51182">
    <property type="entry name" value="RmlC-like cupins"/>
    <property type="match status" value="1"/>
</dbReference>
<dbReference type="Gene3D" id="2.60.120.10">
    <property type="entry name" value="Jelly Rolls"/>
    <property type="match status" value="1"/>
</dbReference>
<dbReference type="InterPro" id="IPR011051">
    <property type="entry name" value="RmlC_Cupin_sf"/>
</dbReference>
<proteinExistence type="predicted"/>
<dbReference type="InterPro" id="IPR014710">
    <property type="entry name" value="RmlC-like_jellyroll"/>
</dbReference>
<reference evidence="3 4" key="1">
    <citation type="submission" date="2022-10" db="EMBL/GenBank/DDBJ databases">
        <title>Ruegeria sp. nov., isolated from ocean surface water.</title>
        <authorList>
            <person name="He W."/>
            <person name="Wang L."/>
            <person name="Zhang D.-F."/>
        </authorList>
    </citation>
    <scope>NUCLEOTIDE SEQUENCE [LARGE SCALE GENOMIC DNA]</scope>
    <source>
        <strain evidence="3 4">WL0004</strain>
    </source>
</reference>
<dbReference type="InterPro" id="IPR025979">
    <property type="entry name" value="ChrR-like_cupin_dom"/>
</dbReference>
<feature type="signal peptide" evidence="1">
    <location>
        <begin position="1"/>
        <end position="24"/>
    </location>
</feature>
<keyword evidence="4" id="KW-1185">Reference proteome</keyword>